<gene>
    <name evidence="2" type="ORF">KCV03_g123</name>
</gene>
<reference evidence="2" key="1">
    <citation type="journal article" date="2021" name="J Fungi (Basel)">
        <title>Virulence traits and population genomics of the black yeast Aureobasidium melanogenum.</title>
        <authorList>
            <person name="Cernosa A."/>
            <person name="Sun X."/>
            <person name="Gostincar C."/>
            <person name="Fang C."/>
            <person name="Gunde-Cimerman N."/>
            <person name="Song Z."/>
        </authorList>
    </citation>
    <scope>NUCLEOTIDE SEQUENCE</scope>
    <source>
        <strain evidence="2">EXF-8016</strain>
    </source>
</reference>
<evidence type="ECO:0000313" key="2">
    <source>
        <dbReference type="EMBL" id="KAH0237655.1"/>
    </source>
</evidence>
<dbReference type="AlphaFoldDB" id="A0A9P8GPX5"/>
<evidence type="ECO:0000313" key="3">
    <source>
        <dbReference type="Proteomes" id="UP000767238"/>
    </source>
</evidence>
<feature type="region of interest" description="Disordered" evidence="1">
    <location>
        <begin position="337"/>
        <end position="376"/>
    </location>
</feature>
<accession>A0A9P8GPX5</accession>
<protein>
    <submittedName>
        <fullName evidence="2">Uncharacterized protein</fullName>
    </submittedName>
</protein>
<organism evidence="2 3">
    <name type="scientific">Aureobasidium melanogenum</name>
    <name type="common">Aureobasidium pullulans var. melanogenum</name>
    <dbReference type="NCBI Taxonomy" id="46634"/>
    <lineage>
        <taxon>Eukaryota</taxon>
        <taxon>Fungi</taxon>
        <taxon>Dikarya</taxon>
        <taxon>Ascomycota</taxon>
        <taxon>Pezizomycotina</taxon>
        <taxon>Dothideomycetes</taxon>
        <taxon>Dothideomycetidae</taxon>
        <taxon>Dothideales</taxon>
        <taxon>Saccotheciaceae</taxon>
        <taxon>Aureobasidium</taxon>
    </lineage>
</organism>
<dbReference type="Proteomes" id="UP000767238">
    <property type="component" value="Unassembled WGS sequence"/>
</dbReference>
<name>A0A9P8GPX5_AURME</name>
<evidence type="ECO:0000256" key="1">
    <source>
        <dbReference type="SAM" id="MobiDB-lite"/>
    </source>
</evidence>
<comment type="caution">
    <text evidence="2">The sequence shown here is derived from an EMBL/GenBank/DDBJ whole genome shotgun (WGS) entry which is preliminary data.</text>
</comment>
<feature type="non-terminal residue" evidence="2">
    <location>
        <position position="390"/>
    </location>
</feature>
<dbReference type="EMBL" id="JAHFYH010000001">
    <property type="protein sequence ID" value="KAH0237655.1"/>
    <property type="molecule type" value="Genomic_DNA"/>
</dbReference>
<reference evidence="2" key="2">
    <citation type="submission" date="2021-08" db="EMBL/GenBank/DDBJ databases">
        <authorList>
            <person name="Gostincar C."/>
            <person name="Sun X."/>
            <person name="Song Z."/>
            <person name="Gunde-Cimerman N."/>
        </authorList>
    </citation>
    <scope>NUCLEOTIDE SEQUENCE</scope>
    <source>
        <strain evidence="2">EXF-8016</strain>
    </source>
</reference>
<sequence>MASTHLAFASWSRVTLQPLSSGSRIAMDEADDDLLRLLGPPPYQIEERHLERIFANYKPRDISIERLINAPPWIEQAGQNSRIYQLFWKNVPLIIPAETYLDPPAHLTGNIASELASLGVDTPSDIAWNNVDNFINRYFLTPGSSWCDEGNQTIVFEIPLYWAFGDSAQDTFPRIDEDSIAAFLGTFEKLRCMHQFYRRRLTPIFIWKDARGDRMYSKQPNNKRNIVPELGISQPMHAILEQALDMWADFLAGRLDTDIDQNAMHDHLSLFIRDHIEALYKDKAEKRGYMKYWMTRAFDCFSRPGMGMDRDMWSWAALNDGSIIQPDYNFLLAEDSDEDMGEDEGGEEDGEDDEEVLEEDEEVEEGDEEIDEDMDDDPFKICKQVVRFAM</sequence>
<proteinExistence type="predicted"/>